<dbReference type="PANTHER" id="PTHR36203">
    <property type="entry name" value="ASCORBATE-SPECIFIC PTS SYSTEM EIIA COMPONENT"/>
    <property type="match status" value="1"/>
</dbReference>
<keyword evidence="4" id="KW-0597">Phosphoprotein</keyword>
<dbReference type="PANTHER" id="PTHR36203:SF1">
    <property type="entry name" value="ASCORBATE-SPECIFIC PTS SYSTEM EIIA COMPONENT"/>
    <property type="match status" value="1"/>
</dbReference>
<dbReference type="EMBL" id="SMBP01000014">
    <property type="protein sequence ID" value="TCU58278.1"/>
    <property type="molecule type" value="Genomic_DNA"/>
</dbReference>
<dbReference type="AlphaFoldDB" id="A0A4R3T905"/>
<dbReference type="Proteomes" id="UP000295773">
    <property type="component" value="Unassembled WGS sequence"/>
</dbReference>
<dbReference type="Pfam" id="PF00359">
    <property type="entry name" value="PTS_EIIA_2"/>
    <property type="match status" value="1"/>
</dbReference>
<evidence type="ECO:0000256" key="1">
    <source>
        <dbReference type="ARBA" id="ARBA00004496"/>
    </source>
</evidence>
<dbReference type="PROSITE" id="PS51094">
    <property type="entry name" value="PTS_EIIA_TYPE_2"/>
    <property type="match status" value="1"/>
</dbReference>
<evidence type="ECO:0000256" key="8">
    <source>
        <dbReference type="ARBA" id="ARBA00037387"/>
    </source>
</evidence>
<dbReference type="SUPFAM" id="SSF55804">
    <property type="entry name" value="Phoshotransferase/anion transport protein"/>
    <property type="match status" value="1"/>
</dbReference>
<comment type="caution">
    <text evidence="12">The sequence shown here is derived from an EMBL/GenBank/DDBJ whole genome shotgun (WGS) entry which is preliminary data.</text>
</comment>
<evidence type="ECO:0000256" key="6">
    <source>
        <dbReference type="ARBA" id="ARBA00022683"/>
    </source>
</evidence>
<proteinExistence type="predicted"/>
<dbReference type="GeneID" id="73794752"/>
<evidence type="ECO:0000256" key="5">
    <source>
        <dbReference type="ARBA" id="ARBA00022679"/>
    </source>
</evidence>
<keyword evidence="6" id="KW-0598">Phosphotransferase system</keyword>
<keyword evidence="7" id="KW-0418">Kinase</keyword>
<evidence type="ECO:0000256" key="10">
    <source>
        <dbReference type="ARBA" id="ARBA00042072"/>
    </source>
</evidence>
<evidence type="ECO:0000256" key="2">
    <source>
        <dbReference type="ARBA" id="ARBA00022448"/>
    </source>
</evidence>
<name>A0A4R3T905_9FIRM</name>
<evidence type="ECO:0000313" key="12">
    <source>
        <dbReference type="EMBL" id="TCU58278.1"/>
    </source>
</evidence>
<dbReference type="InterPro" id="IPR051351">
    <property type="entry name" value="Ascorbate-PTS_EIIA_comp"/>
</dbReference>
<evidence type="ECO:0000259" key="11">
    <source>
        <dbReference type="PROSITE" id="PS51094"/>
    </source>
</evidence>
<dbReference type="InterPro" id="IPR016152">
    <property type="entry name" value="PTrfase/Anion_transptr"/>
</dbReference>
<evidence type="ECO:0000256" key="3">
    <source>
        <dbReference type="ARBA" id="ARBA00022490"/>
    </source>
</evidence>
<comment type="function">
    <text evidence="8">The phosphoenolpyruvate-dependent sugar phosphotransferase system (sugar PTS), a major carbohydrate active transport system, catalyzes the phosphorylation of incoming sugar substrates concomitantly with their translocation across the cell membrane. The enzyme II UlaABC PTS system is involved in ascorbate transport.</text>
</comment>
<sequence>MKEESIQLANIQIVSQVKDWQEAVTLGIQRLILHGDVKEQYLKAVIDNVKHFGTSFIVSPYVILPHARPEQGVIRNAVSIVLAQKPFYFDEQKVPVKLLLILAPTDSRSHLQMLQKLAYIVSDNQTVKQVMECTTPEALYDIFLQYEAKV</sequence>
<accession>A0A4R3T905</accession>
<gene>
    <name evidence="12" type="ORF">EDD61_11410</name>
</gene>
<evidence type="ECO:0000256" key="9">
    <source>
        <dbReference type="ARBA" id="ARBA00041175"/>
    </source>
</evidence>
<keyword evidence="3" id="KW-0963">Cytoplasm</keyword>
<organism evidence="12 13">
    <name type="scientific">Longicatena caecimuris</name>
    <dbReference type="NCBI Taxonomy" id="1796635"/>
    <lineage>
        <taxon>Bacteria</taxon>
        <taxon>Bacillati</taxon>
        <taxon>Bacillota</taxon>
        <taxon>Erysipelotrichia</taxon>
        <taxon>Erysipelotrichales</taxon>
        <taxon>Erysipelotrichaceae</taxon>
        <taxon>Longicatena</taxon>
    </lineage>
</organism>
<keyword evidence="5" id="KW-0808">Transferase</keyword>
<keyword evidence="2" id="KW-0813">Transport</keyword>
<evidence type="ECO:0000256" key="7">
    <source>
        <dbReference type="ARBA" id="ARBA00022777"/>
    </source>
</evidence>
<dbReference type="RefSeq" id="WP_008689913.1">
    <property type="nucleotide sequence ID" value="NZ_AP024510.1"/>
</dbReference>
<dbReference type="Gene3D" id="3.40.930.10">
    <property type="entry name" value="Mannitol-specific EII, Chain A"/>
    <property type="match status" value="1"/>
</dbReference>
<dbReference type="CDD" id="cd00211">
    <property type="entry name" value="PTS_IIA_fru"/>
    <property type="match status" value="1"/>
</dbReference>
<evidence type="ECO:0000313" key="13">
    <source>
        <dbReference type="Proteomes" id="UP000295773"/>
    </source>
</evidence>
<dbReference type="GO" id="GO:0016301">
    <property type="term" value="F:kinase activity"/>
    <property type="evidence" value="ECO:0007669"/>
    <property type="project" value="UniProtKB-KW"/>
</dbReference>
<dbReference type="GO" id="GO:0005737">
    <property type="term" value="C:cytoplasm"/>
    <property type="evidence" value="ECO:0007669"/>
    <property type="project" value="UniProtKB-SubCell"/>
</dbReference>
<dbReference type="InterPro" id="IPR002178">
    <property type="entry name" value="PTS_EIIA_type-2_dom"/>
</dbReference>
<evidence type="ECO:0000256" key="4">
    <source>
        <dbReference type="ARBA" id="ARBA00022553"/>
    </source>
</evidence>
<protein>
    <recommendedName>
        <fullName evidence="9">Ascorbate-specific PTS system EIIA component</fullName>
    </recommendedName>
    <alternativeName>
        <fullName evidence="10">Ascorbate-specific phosphotransferase enzyme IIA component</fullName>
    </alternativeName>
</protein>
<comment type="subcellular location">
    <subcellularLocation>
        <location evidence="1">Cytoplasm</location>
    </subcellularLocation>
</comment>
<feature type="domain" description="PTS EIIA type-2" evidence="11">
    <location>
        <begin position="4"/>
        <end position="146"/>
    </location>
</feature>
<reference evidence="12 13" key="1">
    <citation type="submission" date="2019-03" db="EMBL/GenBank/DDBJ databases">
        <title>Genomic Encyclopedia of Type Strains, Phase IV (KMG-IV): sequencing the most valuable type-strain genomes for metagenomic binning, comparative biology and taxonomic classification.</title>
        <authorList>
            <person name="Goeker M."/>
        </authorList>
    </citation>
    <scope>NUCLEOTIDE SEQUENCE [LARGE SCALE GENOMIC DNA]</scope>
    <source>
        <strain evidence="12 13">DSM 29481</strain>
    </source>
</reference>
<dbReference type="GO" id="GO:0009401">
    <property type="term" value="P:phosphoenolpyruvate-dependent sugar phosphotransferase system"/>
    <property type="evidence" value="ECO:0007669"/>
    <property type="project" value="UniProtKB-KW"/>
</dbReference>
<keyword evidence="13" id="KW-1185">Reference proteome</keyword>